<evidence type="ECO:0000313" key="2">
    <source>
        <dbReference type="EnsemblPlants" id="KRH72316"/>
    </source>
</evidence>
<sequence length="110" mass="12810">MKPIRRDHLFVTLRLVRSMSNLKQRLHTLGHRVLSFQPHCPINRTKISPLCNIILWYFSPSIIKTHTFKFQLFSPPHGSQIQITGTLSLSTEWEMLCPLSSSSLCQIYFI</sequence>
<reference evidence="2" key="2">
    <citation type="submission" date="2018-02" db="UniProtKB">
        <authorList>
            <consortium name="EnsemblPlants"/>
        </authorList>
    </citation>
    <scope>IDENTIFICATION</scope>
    <source>
        <strain evidence="2">Williams 82</strain>
    </source>
</reference>
<dbReference type="PaxDb" id="3847-GLYMA02G36605.1"/>
<evidence type="ECO:0000313" key="1">
    <source>
        <dbReference type="EMBL" id="KRH72316.1"/>
    </source>
</evidence>
<reference evidence="1" key="3">
    <citation type="submission" date="2018-07" db="EMBL/GenBank/DDBJ databases">
        <title>WGS assembly of Glycine max.</title>
        <authorList>
            <person name="Schmutz J."/>
            <person name="Cannon S."/>
            <person name="Schlueter J."/>
            <person name="Ma J."/>
            <person name="Mitros T."/>
            <person name="Nelson W."/>
            <person name="Hyten D."/>
            <person name="Song Q."/>
            <person name="Thelen J."/>
            <person name="Cheng J."/>
            <person name="Xu D."/>
            <person name="Hellsten U."/>
            <person name="May G."/>
            <person name="Yu Y."/>
            <person name="Sakurai T."/>
            <person name="Umezawa T."/>
            <person name="Bhattacharyya M."/>
            <person name="Sandhu D."/>
            <person name="Valliyodan B."/>
            <person name="Lindquist E."/>
            <person name="Peto M."/>
            <person name="Grant D."/>
            <person name="Shu S."/>
            <person name="Goodstein D."/>
            <person name="Barry K."/>
            <person name="Futrell-Griggs M."/>
            <person name="Abernathy B."/>
            <person name="Du J."/>
            <person name="Tian Z."/>
            <person name="Zhu L."/>
            <person name="Gill N."/>
            <person name="Joshi T."/>
            <person name="Libault M."/>
            <person name="Sethuraman A."/>
            <person name="Zhang X."/>
            <person name="Shinozaki K."/>
            <person name="Nguyen H."/>
            <person name="Wing R."/>
            <person name="Cregan P."/>
            <person name="Specht J."/>
            <person name="Grimwood J."/>
            <person name="Rokhsar D."/>
            <person name="Stacey G."/>
            <person name="Shoemaker R."/>
            <person name="Jackson S."/>
        </authorList>
    </citation>
    <scope>NUCLEOTIDE SEQUENCE</scope>
    <source>
        <tissue evidence="1">Callus</tissue>
    </source>
</reference>
<organism evidence="2">
    <name type="scientific">Glycine max</name>
    <name type="common">Soybean</name>
    <name type="synonym">Glycine hispida</name>
    <dbReference type="NCBI Taxonomy" id="3847"/>
    <lineage>
        <taxon>Eukaryota</taxon>
        <taxon>Viridiplantae</taxon>
        <taxon>Streptophyta</taxon>
        <taxon>Embryophyta</taxon>
        <taxon>Tracheophyta</taxon>
        <taxon>Spermatophyta</taxon>
        <taxon>Magnoliopsida</taxon>
        <taxon>eudicotyledons</taxon>
        <taxon>Gunneridae</taxon>
        <taxon>Pentapetalae</taxon>
        <taxon>rosids</taxon>
        <taxon>fabids</taxon>
        <taxon>Fabales</taxon>
        <taxon>Fabaceae</taxon>
        <taxon>Papilionoideae</taxon>
        <taxon>50 kb inversion clade</taxon>
        <taxon>NPAAA clade</taxon>
        <taxon>indigoferoid/millettioid clade</taxon>
        <taxon>Phaseoleae</taxon>
        <taxon>Glycine</taxon>
        <taxon>Glycine subgen. Soja</taxon>
    </lineage>
</organism>
<protein>
    <submittedName>
        <fullName evidence="1 2">Uncharacterized protein</fullName>
    </submittedName>
</protein>
<dbReference type="AlphaFoldDB" id="K7K9R5"/>
<keyword evidence="3" id="KW-1185">Reference proteome</keyword>
<dbReference type="EnsemblPlants" id="KRH72316">
    <property type="protein sequence ID" value="KRH72316"/>
    <property type="gene ID" value="GLYMA_02G204800"/>
</dbReference>
<dbReference type="HOGENOM" id="CLU_2257067_0_0_1"/>
<reference evidence="1 2" key="1">
    <citation type="journal article" date="2010" name="Nature">
        <title>Genome sequence of the palaeopolyploid soybean.</title>
        <authorList>
            <person name="Schmutz J."/>
            <person name="Cannon S.B."/>
            <person name="Schlueter J."/>
            <person name="Ma J."/>
            <person name="Mitros T."/>
            <person name="Nelson W."/>
            <person name="Hyten D.L."/>
            <person name="Song Q."/>
            <person name="Thelen J.J."/>
            <person name="Cheng J."/>
            <person name="Xu D."/>
            <person name="Hellsten U."/>
            <person name="May G.D."/>
            <person name="Yu Y."/>
            <person name="Sakurai T."/>
            <person name="Umezawa T."/>
            <person name="Bhattacharyya M.K."/>
            <person name="Sandhu D."/>
            <person name="Valliyodan B."/>
            <person name="Lindquist E."/>
            <person name="Peto M."/>
            <person name="Grant D."/>
            <person name="Shu S."/>
            <person name="Goodstein D."/>
            <person name="Barry K."/>
            <person name="Futrell-Griggs M."/>
            <person name="Abernathy B."/>
            <person name="Du J."/>
            <person name="Tian Z."/>
            <person name="Zhu L."/>
            <person name="Gill N."/>
            <person name="Joshi T."/>
            <person name="Libault M."/>
            <person name="Sethuraman A."/>
            <person name="Zhang X.-C."/>
            <person name="Shinozaki K."/>
            <person name="Nguyen H.T."/>
            <person name="Wing R.A."/>
            <person name="Cregan P."/>
            <person name="Specht J."/>
            <person name="Grimwood J."/>
            <person name="Rokhsar D."/>
            <person name="Stacey G."/>
            <person name="Shoemaker R.C."/>
            <person name="Jackson S.A."/>
        </authorList>
    </citation>
    <scope>NUCLEOTIDE SEQUENCE [LARGE SCALE GENOMIC DNA]</scope>
    <source>
        <strain evidence="2">cv. Williams 82</strain>
        <tissue evidence="1">Callus</tissue>
    </source>
</reference>
<dbReference type="ExpressionAtlas" id="K7K9R5">
    <property type="expression patterns" value="baseline and differential"/>
</dbReference>
<accession>K7K9R5</accession>
<gene>
    <name evidence="1" type="ORF">GLYMA_02G204800</name>
</gene>
<name>K7K9R5_SOYBN</name>
<dbReference type="Gramene" id="KRH72316">
    <property type="protein sequence ID" value="KRH72316"/>
    <property type="gene ID" value="GLYMA_02G204800"/>
</dbReference>
<dbReference type="EMBL" id="CM000835">
    <property type="protein sequence ID" value="KRH72316.1"/>
    <property type="molecule type" value="Genomic_DNA"/>
</dbReference>
<dbReference type="InParanoid" id="K7K9R5"/>
<evidence type="ECO:0000313" key="3">
    <source>
        <dbReference type="Proteomes" id="UP000008827"/>
    </source>
</evidence>
<dbReference type="Proteomes" id="UP000008827">
    <property type="component" value="Chromosome 2"/>
</dbReference>
<proteinExistence type="predicted"/>